<gene>
    <name evidence="10" type="ORF">FCL38_22130</name>
    <name evidence="9" type="ORF">FHS02_004588</name>
</gene>
<evidence type="ECO:0000256" key="7">
    <source>
        <dbReference type="ARBA" id="ARBA00023136"/>
    </source>
</evidence>
<keyword evidence="6 8" id="KW-1133">Transmembrane helix</keyword>
<evidence type="ECO:0000256" key="6">
    <source>
        <dbReference type="ARBA" id="ARBA00022989"/>
    </source>
</evidence>
<dbReference type="GO" id="GO:0015628">
    <property type="term" value="P:protein secretion by the type II secretion system"/>
    <property type="evidence" value="ECO:0007669"/>
    <property type="project" value="TreeGrafter"/>
</dbReference>
<dbReference type="AlphaFoldDB" id="A0A4P8HSJ7"/>
<protein>
    <submittedName>
        <fullName evidence="9">General secretion pathway protein J</fullName>
    </submittedName>
    <submittedName>
        <fullName evidence="10">Prepilin-type N-terminal cleavage/methylation domain-containing protein</fullName>
    </submittedName>
</protein>
<reference evidence="9 12" key="2">
    <citation type="submission" date="2020-08" db="EMBL/GenBank/DDBJ databases">
        <title>Genomic Encyclopedia of Type Strains, Phase III (KMG-III): the genomes of soil and plant-associated and newly described type strains.</title>
        <authorList>
            <person name="Whitman W."/>
        </authorList>
    </citation>
    <scope>NUCLEOTIDE SEQUENCE [LARGE SCALE GENOMIC DNA]</scope>
    <source>
        <strain evidence="9 12">CECT 7753</strain>
    </source>
</reference>
<evidence type="ECO:0000256" key="3">
    <source>
        <dbReference type="ARBA" id="ARBA00022481"/>
    </source>
</evidence>
<evidence type="ECO:0000313" key="11">
    <source>
        <dbReference type="Proteomes" id="UP000298763"/>
    </source>
</evidence>
<dbReference type="RefSeq" id="WP_137315662.1">
    <property type="nucleotide sequence ID" value="NZ_CP040017.1"/>
</dbReference>
<dbReference type="EMBL" id="CP040017">
    <property type="protein sequence ID" value="QCP12837.1"/>
    <property type="molecule type" value="Genomic_DNA"/>
</dbReference>
<keyword evidence="2" id="KW-1003">Cell membrane</keyword>
<evidence type="ECO:0000256" key="1">
    <source>
        <dbReference type="ARBA" id="ARBA00004377"/>
    </source>
</evidence>
<dbReference type="OrthoDB" id="9029037at2"/>
<dbReference type="NCBIfam" id="TIGR02532">
    <property type="entry name" value="IV_pilin_GFxxxE"/>
    <property type="match status" value="1"/>
</dbReference>
<proteinExistence type="predicted"/>
<comment type="subcellular location">
    <subcellularLocation>
        <location evidence="1">Cell inner membrane</location>
        <topology evidence="1">Single-pass membrane protein</topology>
    </subcellularLocation>
</comment>
<evidence type="ECO:0000256" key="2">
    <source>
        <dbReference type="ARBA" id="ARBA00022475"/>
    </source>
</evidence>
<evidence type="ECO:0000256" key="8">
    <source>
        <dbReference type="SAM" id="Phobius"/>
    </source>
</evidence>
<dbReference type="InterPro" id="IPR045584">
    <property type="entry name" value="Pilin-like"/>
</dbReference>
<accession>A0A4P8HSJ7</accession>
<evidence type="ECO:0000313" key="9">
    <source>
        <dbReference type="EMBL" id="MBB3223735.1"/>
    </source>
</evidence>
<evidence type="ECO:0000256" key="5">
    <source>
        <dbReference type="ARBA" id="ARBA00022692"/>
    </source>
</evidence>
<keyword evidence="7 8" id="KW-0472">Membrane</keyword>
<keyword evidence="4" id="KW-0997">Cell inner membrane</keyword>
<dbReference type="PANTHER" id="PTHR39583">
    <property type="entry name" value="TYPE II SECRETION SYSTEM PROTEIN J-RELATED"/>
    <property type="match status" value="1"/>
</dbReference>
<keyword evidence="5 8" id="KW-0812">Transmembrane</keyword>
<sequence>MMRRARRAGGFTLIELLVAITVLAIVAVLGWRGLDSILRSRVVLTQQMEHTRGIQLAFAQLQNDLEQLAKSDVIGQRQNLVADNLRLIFVRTHAPDHGATQLVVVSYRLRDGVLARRESAATRDLVQLDALWQAAVSDADPVPGVGLHAGVAGMGVRLWTNGAWTQPQNNAGATTATGTTATPGAIAPTGLEMSLQLINEPNPMVKVLLLGAT</sequence>
<dbReference type="GO" id="GO:0005886">
    <property type="term" value="C:plasma membrane"/>
    <property type="evidence" value="ECO:0007669"/>
    <property type="project" value="UniProtKB-SubCell"/>
</dbReference>
<keyword evidence="3" id="KW-0488">Methylation</keyword>
<dbReference type="PROSITE" id="PS00409">
    <property type="entry name" value="PROKAR_NTER_METHYL"/>
    <property type="match status" value="1"/>
</dbReference>
<dbReference type="Pfam" id="PF07963">
    <property type="entry name" value="N_methyl"/>
    <property type="match status" value="1"/>
</dbReference>
<dbReference type="Proteomes" id="UP000298763">
    <property type="component" value="Chromosome"/>
</dbReference>
<dbReference type="PANTHER" id="PTHR39583:SF2">
    <property type="entry name" value="TYPE II SECRETION SYSTEM PROTEIN J"/>
    <property type="match status" value="1"/>
</dbReference>
<evidence type="ECO:0000313" key="12">
    <source>
        <dbReference type="Proteomes" id="UP000584325"/>
    </source>
</evidence>
<dbReference type="Proteomes" id="UP000584325">
    <property type="component" value="Unassembled WGS sequence"/>
</dbReference>
<evidence type="ECO:0000256" key="4">
    <source>
        <dbReference type="ARBA" id="ARBA00022519"/>
    </source>
</evidence>
<name>A0A4P8HSJ7_9BURK</name>
<dbReference type="InterPro" id="IPR012902">
    <property type="entry name" value="N_methyl_site"/>
</dbReference>
<feature type="transmembrane region" description="Helical" evidence="8">
    <location>
        <begin position="12"/>
        <end position="31"/>
    </location>
</feature>
<keyword evidence="11" id="KW-1185">Reference proteome</keyword>
<dbReference type="EMBL" id="JACHXS010000010">
    <property type="protein sequence ID" value="MBB3223735.1"/>
    <property type="molecule type" value="Genomic_DNA"/>
</dbReference>
<reference evidence="10 11" key="1">
    <citation type="submission" date="2019-05" db="EMBL/GenBank/DDBJ databases">
        <title>Draft Genome Sequences of Six Type Strains of the Genus Massilia.</title>
        <authorList>
            <person name="Miess H."/>
            <person name="Frediansyhah A."/>
            <person name="Gross H."/>
        </authorList>
    </citation>
    <scope>NUCLEOTIDE SEQUENCE [LARGE SCALE GENOMIC DNA]</scope>
    <source>
        <strain evidence="10 11">DSMZ 26121</strain>
    </source>
</reference>
<organism evidence="9 12">
    <name type="scientific">Pseudoduganella umbonata</name>
    <dbReference type="NCBI Taxonomy" id="864828"/>
    <lineage>
        <taxon>Bacteria</taxon>
        <taxon>Pseudomonadati</taxon>
        <taxon>Pseudomonadota</taxon>
        <taxon>Betaproteobacteria</taxon>
        <taxon>Burkholderiales</taxon>
        <taxon>Oxalobacteraceae</taxon>
        <taxon>Telluria group</taxon>
        <taxon>Pseudoduganella</taxon>
    </lineage>
</organism>
<dbReference type="SUPFAM" id="SSF54523">
    <property type="entry name" value="Pili subunits"/>
    <property type="match status" value="1"/>
</dbReference>
<dbReference type="InterPro" id="IPR051621">
    <property type="entry name" value="T2SS_protein_J"/>
</dbReference>
<dbReference type="Gene3D" id="3.10.610.10">
    <property type="entry name" value="GSPII I/J protein-like"/>
    <property type="match status" value="1"/>
</dbReference>
<evidence type="ECO:0000313" key="10">
    <source>
        <dbReference type="EMBL" id="QCP12837.1"/>
    </source>
</evidence>